<accession>A0A5S9IUE4</accession>
<dbReference type="KEGG" id="uam:UABAM_06734"/>
<reference evidence="2 3" key="1">
    <citation type="submission" date="2019-08" db="EMBL/GenBank/DDBJ databases">
        <title>Complete genome sequence of Candidatus Uab amorphum.</title>
        <authorList>
            <person name="Shiratori T."/>
            <person name="Suzuki S."/>
            <person name="Kakizawa Y."/>
            <person name="Ishida K."/>
        </authorList>
    </citation>
    <scope>NUCLEOTIDE SEQUENCE [LARGE SCALE GENOMIC DNA]</scope>
    <source>
        <strain evidence="2 3">SRT547</strain>
    </source>
</reference>
<feature type="transmembrane region" description="Helical" evidence="1">
    <location>
        <begin position="6"/>
        <end position="23"/>
    </location>
</feature>
<dbReference type="Proteomes" id="UP000326354">
    <property type="component" value="Chromosome"/>
</dbReference>
<evidence type="ECO:0000256" key="1">
    <source>
        <dbReference type="SAM" id="Phobius"/>
    </source>
</evidence>
<sequence length="233" mass="27810">MKYYKIIYVFTFCLLCFFGYKYFQKNMIKRAIHKVEKQEALIDDLNLVWRSLSRDIENLSLPGLYSKKFFKRNMLIYPIKKIVEANKDNLSIQKFKISIKQKPEKCDGRPIWKTLFDKIKYFEHVQLVVVKGVLSDKFIVDLKFDALARSRKNKFLSLQVKFSITLENFLDVSKVKISEWKNKKITMQHRDHLLFEDVTEQILTTPDLVDLANGSKRESLFALYLKKYRNPKM</sequence>
<dbReference type="EMBL" id="AP019860">
    <property type="protein sequence ID" value="BBM88313.1"/>
    <property type="molecule type" value="Genomic_DNA"/>
</dbReference>
<keyword evidence="3" id="KW-1185">Reference proteome</keyword>
<keyword evidence="1" id="KW-1133">Transmembrane helix</keyword>
<keyword evidence="1" id="KW-0472">Membrane</keyword>
<organism evidence="2 3">
    <name type="scientific">Uabimicrobium amorphum</name>
    <dbReference type="NCBI Taxonomy" id="2596890"/>
    <lineage>
        <taxon>Bacteria</taxon>
        <taxon>Pseudomonadati</taxon>
        <taxon>Planctomycetota</taxon>
        <taxon>Candidatus Uabimicrobiia</taxon>
        <taxon>Candidatus Uabimicrobiales</taxon>
        <taxon>Candidatus Uabimicrobiaceae</taxon>
        <taxon>Candidatus Uabimicrobium</taxon>
    </lineage>
</organism>
<gene>
    <name evidence="2" type="ORF">UABAM_06734</name>
</gene>
<evidence type="ECO:0000313" key="2">
    <source>
        <dbReference type="EMBL" id="BBM88313.1"/>
    </source>
</evidence>
<dbReference type="AlphaFoldDB" id="A0A5S9IUE4"/>
<keyword evidence="1" id="KW-0812">Transmembrane</keyword>
<name>A0A5S9IUE4_UABAM</name>
<proteinExistence type="predicted"/>
<evidence type="ECO:0000313" key="3">
    <source>
        <dbReference type="Proteomes" id="UP000326354"/>
    </source>
</evidence>
<protein>
    <submittedName>
        <fullName evidence="2">Uncharacterized protein</fullName>
    </submittedName>
</protein>